<dbReference type="VEuPathDB" id="VectorBase:GPPI014119"/>
<name>A0A1B0AZT0_9MUSC</name>
<accession>A0A1B0AZT0</accession>
<evidence type="ECO:0000313" key="3">
    <source>
        <dbReference type="Proteomes" id="UP000092460"/>
    </source>
</evidence>
<evidence type="ECO:0000313" key="2">
    <source>
        <dbReference type="EnsemblMetazoa" id="GPPI014119-PA"/>
    </source>
</evidence>
<feature type="region of interest" description="Disordered" evidence="1">
    <location>
        <begin position="51"/>
        <end position="77"/>
    </location>
</feature>
<dbReference type="SUPFAM" id="SSF101447">
    <property type="entry name" value="Formin homology 2 domain (FH2 domain)"/>
    <property type="match status" value="1"/>
</dbReference>
<evidence type="ECO:0000256" key="1">
    <source>
        <dbReference type="SAM" id="MobiDB-lite"/>
    </source>
</evidence>
<reference evidence="2" key="2">
    <citation type="submission" date="2020-05" db="UniProtKB">
        <authorList>
            <consortium name="EnsemblMetazoa"/>
        </authorList>
    </citation>
    <scope>IDENTIFICATION</scope>
    <source>
        <strain evidence="2">IAEA</strain>
    </source>
</reference>
<keyword evidence="3" id="KW-1185">Reference proteome</keyword>
<sequence length="374" mass="41694">MVAIRSLIESSRTLSMVLGLGVLGLVEVTFGRIETAGPNPSEAAFNNELPALFPPLTDRPPPPPPLPPPLPPPPLIPMTPPCPPPLLLLPPGIPIDNLKANYRPKPPGGPGGPGGDIPTGIAPGPGRNGGAIFGLGCCRGGGFVHGAGGYGLPSTTMFRISSSYRDEWERRSTLRVEFLEMLLLPKGLSDFRRVYLDVAAEPIDSSFLRCEYENLPYMSMSMDLWIVVVSPLTRRDIARHITNHVKKICEDAELRYHLHEIILEPTELHLHSGEEIFDACSFYYELAFESNNVTIDWEHLHTNKNNFRIDEKFFRDPFGTKPHKRLDVIGYTKGFKPNSYHGIRHLSKTSVTLMLKTFALRSRRIATHRLEIER</sequence>
<feature type="region of interest" description="Disordered" evidence="1">
    <location>
        <begin position="103"/>
        <end position="123"/>
    </location>
</feature>
<organism evidence="2 3">
    <name type="scientific">Glossina palpalis gambiensis</name>
    <dbReference type="NCBI Taxonomy" id="67801"/>
    <lineage>
        <taxon>Eukaryota</taxon>
        <taxon>Metazoa</taxon>
        <taxon>Ecdysozoa</taxon>
        <taxon>Arthropoda</taxon>
        <taxon>Hexapoda</taxon>
        <taxon>Insecta</taxon>
        <taxon>Pterygota</taxon>
        <taxon>Neoptera</taxon>
        <taxon>Endopterygota</taxon>
        <taxon>Diptera</taxon>
        <taxon>Brachycera</taxon>
        <taxon>Muscomorpha</taxon>
        <taxon>Hippoboscoidea</taxon>
        <taxon>Glossinidae</taxon>
        <taxon>Glossina</taxon>
    </lineage>
</organism>
<protein>
    <submittedName>
        <fullName evidence="2">Uncharacterized protein</fullName>
    </submittedName>
</protein>
<dbReference type="AlphaFoldDB" id="A0A1B0AZT0"/>
<feature type="compositionally biased region" description="Pro residues" evidence="1">
    <location>
        <begin position="57"/>
        <end position="77"/>
    </location>
</feature>
<dbReference type="EMBL" id="JXJN01006453">
    <property type="status" value="NOT_ANNOTATED_CDS"/>
    <property type="molecule type" value="Genomic_DNA"/>
</dbReference>
<dbReference type="EnsemblMetazoa" id="GPPI014119-RA">
    <property type="protein sequence ID" value="GPPI014119-PA"/>
    <property type="gene ID" value="GPPI014119"/>
</dbReference>
<dbReference type="Proteomes" id="UP000092460">
    <property type="component" value="Unassembled WGS sequence"/>
</dbReference>
<proteinExistence type="predicted"/>
<reference evidence="3" key="1">
    <citation type="submission" date="2015-01" db="EMBL/GenBank/DDBJ databases">
        <authorList>
            <person name="Aksoy S."/>
            <person name="Warren W."/>
            <person name="Wilson R.K."/>
        </authorList>
    </citation>
    <scope>NUCLEOTIDE SEQUENCE [LARGE SCALE GENOMIC DNA]</scope>
    <source>
        <strain evidence="3">IAEA</strain>
    </source>
</reference>